<proteinExistence type="predicted"/>
<dbReference type="GO" id="GO:0004853">
    <property type="term" value="F:uroporphyrinogen decarboxylase activity"/>
    <property type="evidence" value="ECO:0007669"/>
    <property type="project" value="UniProtKB-EC"/>
</dbReference>
<feature type="compositionally biased region" description="Basic residues" evidence="1">
    <location>
        <begin position="39"/>
        <end position="49"/>
    </location>
</feature>
<evidence type="ECO:0000256" key="1">
    <source>
        <dbReference type="SAM" id="MobiDB-lite"/>
    </source>
</evidence>
<name>A0A6J4HDM1_9ACTN</name>
<dbReference type="AlphaFoldDB" id="A0A6J4HDM1"/>
<keyword evidence="2" id="KW-0456">Lyase</keyword>
<organism evidence="2">
    <name type="scientific">uncultured Acidimicrobiales bacterium</name>
    <dbReference type="NCBI Taxonomy" id="310071"/>
    <lineage>
        <taxon>Bacteria</taxon>
        <taxon>Bacillati</taxon>
        <taxon>Actinomycetota</taxon>
        <taxon>Acidimicrobiia</taxon>
        <taxon>Acidimicrobiales</taxon>
        <taxon>environmental samples</taxon>
    </lineage>
</organism>
<feature type="region of interest" description="Disordered" evidence="1">
    <location>
        <begin position="191"/>
        <end position="356"/>
    </location>
</feature>
<feature type="compositionally biased region" description="Gly residues" evidence="1">
    <location>
        <begin position="257"/>
        <end position="266"/>
    </location>
</feature>
<evidence type="ECO:0000313" key="2">
    <source>
        <dbReference type="EMBL" id="CAA9218627.1"/>
    </source>
</evidence>
<feature type="compositionally biased region" description="Basic and acidic residues" evidence="1">
    <location>
        <begin position="325"/>
        <end position="341"/>
    </location>
</feature>
<feature type="compositionally biased region" description="Low complexity" evidence="1">
    <location>
        <begin position="288"/>
        <end position="298"/>
    </location>
</feature>
<feature type="non-terminal residue" evidence="2">
    <location>
        <position position="356"/>
    </location>
</feature>
<protein>
    <submittedName>
        <fullName evidence="2">Uroporphyrinogen III decarboxylase</fullName>
        <ecNumber evidence="2">4.1.1.37</ecNumber>
    </submittedName>
</protein>
<feature type="non-terminal residue" evidence="2">
    <location>
        <position position="1"/>
    </location>
</feature>
<feature type="compositionally biased region" description="Basic residues" evidence="1">
    <location>
        <begin position="66"/>
        <end position="105"/>
    </location>
</feature>
<dbReference type="EMBL" id="CADCSY010000024">
    <property type="protein sequence ID" value="CAA9218627.1"/>
    <property type="molecule type" value="Genomic_DNA"/>
</dbReference>
<gene>
    <name evidence="2" type="ORF">AVDCRST_MAG20-552</name>
</gene>
<dbReference type="EC" id="4.1.1.37" evidence="2"/>
<sequence>AGPCCAPVPRRLPPPADGPHAGVVHAPGRPVAPRVPGHPGRRQHPRRHQGPGPLDRDHAPAGAPLRGRRRHPLLRHRRARPRHRLRRGHRARGGTRRRGALRARGRPGPPPAARAGGGHALGARDRAPAGRRAAGGGAAHRLRRGPLHRGQLPHRGSAVPDLREDEGDDARRARPVLEAARRDRHALAGVTAVAGGGGSPGLPALRQLGGGPERLRLPHARAPRQPADLRRHGRPGRPRHPLRRRHRRAAHVHGGRRSGCGRGGLAGPARRSEVAPRRPGRRPGQPRPGGRLRPVAGPRGQGPRGPRREPGPPRSCLQPRPRGAAGDRPRPADPGRGDRAGRRALRGRRRCGSERL</sequence>
<feature type="compositionally biased region" description="Basic residues" evidence="1">
    <location>
        <begin position="231"/>
        <end position="256"/>
    </location>
</feature>
<accession>A0A6J4HDM1</accession>
<reference evidence="2" key="1">
    <citation type="submission" date="2020-02" db="EMBL/GenBank/DDBJ databases">
        <authorList>
            <person name="Meier V. D."/>
        </authorList>
    </citation>
    <scope>NUCLEOTIDE SEQUENCE</scope>
    <source>
        <strain evidence="2">AVDCRST_MAG20</strain>
    </source>
</reference>
<feature type="region of interest" description="Disordered" evidence="1">
    <location>
        <begin position="1"/>
        <end position="170"/>
    </location>
</feature>